<evidence type="ECO:0000313" key="2">
    <source>
        <dbReference type="Proteomes" id="UP001152795"/>
    </source>
</evidence>
<organism evidence="1 2">
    <name type="scientific">Paramuricea clavata</name>
    <name type="common">Red gorgonian</name>
    <name type="synonym">Violescent sea-whip</name>
    <dbReference type="NCBI Taxonomy" id="317549"/>
    <lineage>
        <taxon>Eukaryota</taxon>
        <taxon>Metazoa</taxon>
        <taxon>Cnidaria</taxon>
        <taxon>Anthozoa</taxon>
        <taxon>Octocorallia</taxon>
        <taxon>Malacalcyonacea</taxon>
        <taxon>Plexauridae</taxon>
        <taxon>Paramuricea</taxon>
    </lineage>
</organism>
<dbReference type="OrthoDB" id="6752614at2759"/>
<dbReference type="PANTHER" id="PTHR47326">
    <property type="entry name" value="TRANSPOSABLE ELEMENT TC3 TRANSPOSASE-LIKE PROTEIN"/>
    <property type="match status" value="1"/>
</dbReference>
<protein>
    <submittedName>
        <fullName evidence="1">Uncharacterized protein</fullName>
    </submittedName>
</protein>
<reference evidence="1" key="1">
    <citation type="submission" date="2020-04" db="EMBL/GenBank/DDBJ databases">
        <authorList>
            <person name="Alioto T."/>
            <person name="Alioto T."/>
            <person name="Gomez Garrido J."/>
        </authorList>
    </citation>
    <scope>NUCLEOTIDE SEQUENCE</scope>
    <source>
        <strain evidence="1">A484AB</strain>
    </source>
</reference>
<keyword evidence="2" id="KW-1185">Reference proteome</keyword>
<evidence type="ECO:0000313" key="1">
    <source>
        <dbReference type="EMBL" id="CAB4007186.1"/>
    </source>
</evidence>
<dbReference type="Proteomes" id="UP001152795">
    <property type="component" value="Unassembled WGS sequence"/>
</dbReference>
<name>A0A7D9EFB9_PARCT</name>
<dbReference type="GO" id="GO:0003676">
    <property type="term" value="F:nucleic acid binding"/>
    <property type="evidence" value="ECO:0007669"/>
    <property type="project" value="InterPro"/>
</dbReference>
<gene>
    <name evidence="1" type="ORF">PACLA_8A038201</name>
</gene>
<dbReference type="InterPro" id="IPR036397">
    <property type="entry name" value="RNaseH_sf"/>
</dbReference>
<dbReference type="PANTHER" id="PTHR47326:SF1">
    <property type="entry name" value="HTH PSQ-TYPE DOMAIN-CONTAINING PROTEIN"/>
    <property type="match status" value="1"/>
</dbReference>
<dbReference type="EMBL" id="CACRXK020005721">
    <property type="protein sequence ID" value="CAB4007186.1"/>
    <property type="molecule type" value="Genomic_DNA"/>
</dbReference>
<dbReference type="AlphaFoldDB" id="A0A7D9EFB9"/>
<proteinExistence type="predicted"/>
<dbReference type="Gene3D" id="3.30.420.10">
    <property type="entry name" value="Ribonuclease H-like superfamily/Ribonuclease H"/>
    <property type="match status" value="1"/>
</dbReference>
<sequence>MVGVQFTTEQRTFVLLEYNKTRSPGRVIERFEERFLDRQPPCARTILRNFPKYSTQGTSLNRNVGHSGRRRTARLLNNINTVSEALRHDPRISTRYPARRLAFCTWLVERNADFWANLVIGDEASFQMNACVSSRNVLEYAPRGYPPMHNYHRRDSRQKWMVWVGLCGNGEVVGPLFFPGNVNREAYLDMLNNNIVHILSQHYEVQANRVFQRVWWAQDGTPAHR</sequence>
<comment type="caution">
    <text evidence="1">The sequence shown here is derived from an EMBL/GenBank/DDBJ whole genome shotgun (WGS) entry which is preliminary data.</text>
</comment>
<accession>A0A7D9EFB9</accession>